<accession>A0A2C4PXJ9</accession>
<proteinExistence type="predicted"/>
<organism evidence="1 2">
    <name type="scientific">Bacillus toyonensis</name>
    <dbReference type="NCBI Taxonomy" id="155322"/>
    <lineage>
        <taxon>Bacteria</taxon>
        <taxon>Bacillati</taxon>
        <taxon>Bacillota</taxon>
        <taxon>Bacilli</taxon>
        <taxon>Bacillales</taxon>
        <taxon>Bacillaceae</taxon>
        <taxon>Bacillus</taxon>
        <taxon>Bacillus cereus group</taxon>
    </lineage>
</organism>
<name>A0A2C4PXJ9_9BACI</name>
<gene>
    <name evidence="1" type="ORF">COF40_15090</name>
</gene>
<dbReference type="EMBL" id="NUSQ01000060">
    <property type="protein sequence ID" value="PHD69785.1"/>
    <property type="molecule type" value="Genomic_DNA"/>
</dbReference>
<reference evidence="1 2" key="1">
    <citation type="submission" date="2017-09" db="EMBL/GenBank/DDBJ databases">
        <title>Large-scale bioinformatics analysis of Bacillus genomes uncovers conserved roles of natural products in bacterial physiology.</title>
        <authorList>
            <consortium name="Agbiome Team Llc"/>
            <person name="Bleich R.M."/>
            <person name="Grubbs K.J."/>
            <person name="Santa Maria K.C."/>
            <person name="Allen S.E."/>
            <person name="Farag S."/>
            <person name="Shank E.A."/>
            <person name="Bowers A."/>
        </authorList>
    </citation>
    <scope>NUCLEOTIDE SEQUENCE [LARGE SCALE GENOMIC DNA]</scope>
    <source>
        <strain evidence="1 2">AFS044250</strain>
    </source>
</reference>
<sequence>MDDNLNKNIDYITDVIKKVCNEYPNDNERQYKVFMYVMRKANDKFNCSQDRYLYLRRTLASYMFDRDSSMLYEYEQNVCDLLGVYIPIHVI</sequence>
<evidence type="ECO:0000313" key="2">
    <source>
        <dbReference type="Proteomes" id="UP000225997"/>
    </source>
</evidence>
<dbReference type="RefSeq" id="WP_100064581.1">
    <property type="nucleotide sequence ID" value="NZ_NUSQ01000060.1"/>
</dbReference>
<comment type="caution">
    <text evidence="1">The sequence shown here is derived from an EMBL/GenBank/DDBJ whole genome shotgun (WGS) entry which is preliminary data.</text>
</comment>
<protein>
    <submittedName>
        <fullName evidence="1">Uncharacterized protein</fullName>
    </submittedName>
</protein>
<dbReference type="Proteomes" id="UP000225997">
    <property type="component" value="Unassembled WGS sequence"/>
</dbReference>
<dbReference type="AlphaFoldDB" id="A0A2C4PXJ9"/>
<evidence type="ECO:0000313" key="1">
    <source>
        <dbReference type="EMBL" id="PHD69785.1"/>
    </source>
</evidence>